<organism evidence="1 2">
    <name type="scientific">Peronosclerospora sorghi</name>
    <dbReference type="NCBI Taxonomy" id="230839"/>
    <lineage>
        <taxon>Eukaryota</taxon>
        <taxon>Sar</taxon>
        <taxon>Stramenopiles</taxon>
        <taxon>Oomycota</taxon>
        <taxon>Peronosporomycetes</taxon>
        <taxon>Peronosporales</taxon>
        <taxon>Peronosporaceae</taxon>
        <taxon>Peronosclerospora</taxon>
    </lineage>
</organism>
<evidence type="ECO:0000313" key="1">
    <source>
        <dbReference type="EMBL" id="KAI9909873.1"/>
    </source>
</evidence>
<reference evidence="1 2" key="1">
    <citation type="journal article" date="2022" name="bioRxiv">
        <title>The genome of the oomycete Peronosclerospora sorghi, a cosmopolitan pathogen of maize and sorghum, is inflated with dispersed pseudogenes.</title>
        <authorList>
            <person name="Fletcher K."/>
            <person name="Martin F."/>
            <person name="Isakeit T."/>
            <person name="Cavanaugh K."/>
            <person name="Magill C."/>
            <person name="Michelmore R."/>
        </authorList>
    </citation>
    <scope>NUCLEOTIDE SEQUENCE [LARGE SCALE GENOMIC DNA]</scope>
    <source>
        <strain evidence="1">P6</strain>
    </source>
</reference>
<evidence type="ECO:0000313" key="2">
    <source>
        <dbReference type="Proteomes" id="UP001163321"/>
    </source>
</evidence>
<accession>A0ACC0VVV7</accession>
<dbReference type="EMBL" id="CM047585">
    <property type="protein sequence ID" value="KAI9909873.1"/>
    <property type="molecule type" value="Genomic_DNA"/>
</dbReference>
<keyword evidence="2" id="KW-1185">Reference proteome</keyword>
<proteinExistence type="predicted"/>
<gene>
    <name evidence="1" type="ORF">PsorP6_011003</name>
</gene>
<protein>
    <submittedName>
        <fullName evidence="1">Uncharacterized protein</fullName>
    </submittedName>
</protein>
<dbReference type="Proteomes" id="UP001163321">
    <property type="component" value="Chromosome 6"/>
</dbReference>
<sequence>MWNLPSQANHVEPTYSVSQWDRMTDYVTECATHQESQHPPRAVVSKTRQRSDLEEVVTYKKRRAQIAKSEEATRYKRHLMRRGHDRLAGSKRVVDVGKQEMAMHALILVSMNSDQVF</sequence>
<comment type="caution">
    <text evidence="1">The sequence shown here is derived from an EMBL/GenBank/DDBJ whole genome shotgun (WGS) entry which is preliminary data.</text>
</comment>
<name>A0ACC0VVV7_9STRA</name>